<sequence length="135" mass="14628">MNFGFSPNQQVRVDLMNPAILTTPGATFFGPASDWVIASVLGQQEVVAAGFNLWKTVKFDLSAYQGQTLLIALRTTIEQFFLFASWDNVQVTAPRLSARKAPAKVSRKKTNVLVQGPNGCNKGGCKPFASRAVHG</sequence>
<organism evidence="1 2">
    <name type="scientific">Tetradesmus obliquus</name>
    <name type="common">Green alga</name>
    <name type="synonym">Acutodesmus obliquus</name>
    <dbReference type="NCBI Taxonomy" id="3088"/>
    <lineage>
        <taxon>Eukaryota</taxon>
        <taxon>Viridiplantae</taxon>
        <taxon>Chlorophyta</taxon>
        <taxon>core chlorophytes</taxon>
        <taxon>Chlorophyceae</taxon>
        <taxon>CS clade</taxon>
        <taxon>Sphaeropleales</taxon>
        <taxon>Scenedesmaceae</taxon>
        <taxon>Tetradesmus</taxon>
    </lineage>
</organism>
<reference evidence="1 2" key="1">
    <citation type="submission" date="2023-05" db="EMBL/GenBank/DDBJ databases">
        <title>A 100% complete, gapless, phased diploid assembly of the Scenedesmus obliquus UTEX 3031 genome.</title>
        <authorList>
            <person name="Biondi T.C."/>
            <person name="Hanschen E.R."/>
            <person name="Kwon T."/>
            <person name="Eng W."/>
            <person name="Kruse C.P.S."/>
            <person name="Koehler S.I."/>
            <person name="Kunde Y."/>
            <person name="Gleasner C.D."/>
            <person name="You Mak K.T."/>
            <person name="Polle J."/>
            <person name="Hovde B.T."/>
            <person name="Starkenburg S.R."/>
        </authorList>
    </citation>
    <scope>NUCLEOTIDE SEQUENCE [LARGE SCALE GENOMIC DNA]</scope>
    <source>
        <strain evidence="1 2">DOE0152z</strain>
    </source>
</reference>
<evidence type="ECO:0000313" key="2">
    <source>
        <dbReference type="Proteomes" id="UP001244341"/>
    </source>
</evidence>
<accession>A0ABY8U2F4</accession>
<evidence type="ECO:0000313" key="1">
    <source>
        <dbReference type="EMBL" id="WIA15432.1"/>
    </source>
</evidence>
<keyword evidence="2" id="KW-1185">Reference proteome</keyword>
<protein>
    <submittedName>
        <fullName evidence="1">Uncharacterized protein</fullName>
    </submittedName>
</protein>
<dbReference type="EMBL" id="CP126213">
    <property type="protein sequence ID" value="WIA15432.1"/>
    <property type="molecule type" value="Genomic_DNA"/>
</dbReference>
<name>A0ABY8U2F4_TETOB</name>
<dbReference type="Proteomes" id="UP001244341">
    <property type="component" value="Chromosome 6b"/>
</dbReference>
<proteinExistence type="predicted"/>
<gene>
    <name evidence="1" type="ORF">OEZ85_002081</name>
</gene>